<evidence type="ECO:0000256" key="1">
    <source>
        <dbReference type="ARBA" id="ARBA00022531"/>
    </source>
</evidence>
<keyword evidence="3" id="KW-0604">Photosystem II</keyword>
<evidence type="ECO:0000259" key="5">
    <source>
        <dbReference type="Pfam" id="PF14870"/>
    </source>
</evidence>
<evidence type="ECO:0000256" key="3">
    <source>
        <dbReference type="ARBA" id="ARBA00023276"/>
    </source>
</evidence>
<dbReference type="InterPro" id="IPR026444">
    <property type="entry name" value="Secre_tail"/>
</dbReference>
<name>A0A1G9AG50_9FLAO</name>
<dbReference type="InterPro" id="IPR028203">
    <property type="entry name" value="PSII_CF48-like_dom"/>
</dbReference>
<dbReference type="InterPro" id="IPR015943">
    <property type="entry name" value="WD40/YVTN_repeat-like_dom_sf"/>
</dbReference>
<dbReference type="GO" id="GO:0009523">
    <property type="term" value="C:photosystem II"/>
    <property type="evidence" value="ECO:0007669"/>
    <property type="project" value="UniProtKB-KW"/>
</dbReference>
<proteinExistence type="predicted"/>
<dbReference type="SUPFAM" id="SSF110296">
    <property type="entry name" value="Oligoxyloglucan reducing end-specific cellobiohydrolase"/>
    <property type="match status" value="1"/>
</dbReference>
<evidence type="ECO:0000256" key="4">
    <source>
        <dbReference type="SAM" id="SignalP"/>
    </source>
</evidence>
<keyword evidence="2 4" id="KW-0732">Signal</keyword>
<dbReference type="Gene3D" id="2.130.10.10">
    <property type="entry name" value="YVTN repeat-like/Quinoprotein amine dehydrogenase"/>
    <property type="match status" value="2"/>
</dbReference>
<reference evidence="6 7" key="1">
    <citation type="submission" date="2016-10" db="EMBL/GenBank/DDBJ databases">
        <authorList>
            <person name="de Groot N.N."/>
        </authorList>
    </citation>
    <scope>NUCLEOTIDE SEQUENCE [LARGE SCALE GENOMIC DNA]</scope>
    <source>
        <strain evidence="6 7">CGMCC 1.10076</strain>
    </source>
</reference>
<accession>A0A1G9AG50</accession>
<dbReference type="PANTHER" id="PTHR47199:SF2">
    <property type="entry name" value="PHOTOSYSTEM II STABILITY_ASSEMBLY FACTOR HCF136, CHLOROPLASTIC"/>
    <property type="match status" value="1"/>
</dbReference>
<evidence type="ECO:0000313" key="7">
    <source>
        <dbReference type="Proteomes" id="UP000199580"/>
    </source>
</evidence>
<dbReference type="RefSeq" id="WP_091397018.1">
    <property type="nucleotide sequence ID" value="NZ_BKAI01000007.1"/>
</dbReference>
<dbReference type="NCBIfam" id="TIGR04183">
    <property type="entry name" value="Por_Secre_tail"/>
    <property type="match status" value="1"/>
</dbReference>
<dbReference type="Pfam" id="PF14870">
    <property type="entry name" value="PSII_BNR"/>
    <property type="match status" value="1"/>
</dbReference>
<evidence type="ECO:0000313" key="6">
    <source>
        <dbReference type="EMBL" id="SDK26248.1"/>
    </source>
</evidence>
<organism evidence="6 7">
    <name type="scientific">Flavobacterium noncentrifugens</name>
    <dbReference type="NCBI Taxonomy" id="1128970"/>
    <lineage>
        <taxon>Bacteria</taxon>
        <taxon>Pseudomonadati</taxon>
        <taxon>Bacteroidota</taxon>
        <taxon>Flavobacteriia</taxon>
        <taxon>Flavobacteriales</taxon>
        <taxon>Flavobacteriaceae</taxon>
        <taxon>Flavobacterium</taxon>
    </lineage>
</organism>
<keyword evidence="7" id="KW-1185">Reference proteome</keyword>
<dbReference type="STRING" id="1128970.SAMN04487935_2881"/>
<feature type="domain" description="Photosynthesis system II assembly factor Ycf48/Hcf136-like" evidence="5">
    <location>
        <begin position="21"/>
        <end position="126"/>
    </location>
</feature>
<dbReference type="PANTHER" id="PTHR47199">
    <property type="entry name" value="PHOTOSYSTEM II STABILITY/ASSEMBLY FACTOR HCF136, CHLOROPLASTIC"/>
    <property type="match status" value="1"/>
</dbReference>
<feature type="chain" id="PRO_5011649739" evidence="4">
    <location>
        <begin position="21"/>
        <end position="420"/>
    </location>
</feature>
<dbReference type="Proteomes" id="UP000199580">
    <property type="component" value="Unassembled WGS sequence"/>
</dbReference>
<dbReference type="OrthoDB" id="9764804at2"/>
<evidence type="ECO:0000256" key="2">
    <source>
        <dbReference type="ARBA" id="ARBA00022729"/>
    </source>
</evidence>
<protein>
    <submittedName>
        <fullName evidence="6">Por secretion system C-terminal sorting domain-containing protein</fullName>
    </submittedName>
</protein>
<dbReference type="GO" id="GO:0015979">
    <property type="term" value="P:photosynthesis"/>
    <property type="evidence" value="ECO:0007669"/>
    <property type="project" value="UniProtKB-KW"/>
</dbReference>
<feature type="signal peptide" evidence="4">
    <location>
        <begin position="1"/>
        <end position="20"/>
    </location>
</feature>
<gene>
    <name evidence="6" type="ORF">SAMN04487935_2881</name>
</gene>
<dbReference type="AlphaFoldDB" id="A0A1G9AG50"/>
<keyword evidence="1" id="KW-0602">Photosynthesis</keyword>
<dbReference type="EMBL" id="FNEZ01000005">
    <property type="protein sequence ID" value="SDK26248.1"/>
    <property type="molecule type" value="Genomic_DNA"/>
</dbReference>
<sequence>MKIKLLGAAWLLALAFPAFSQATWHELPSIPQSQSRYDDIFFLNPDLGWAADGWGSAVYKTTDGGQNWQQENVSTEEYYRNIEFLNENIGFLGSLSHNFYKTIDGGNTWTTVTNIPGDVPAICGLDAVGDHTIYGCGAYFGPAYVIKSVDSGNTWQYIDMSAYAEKLVEVLFVDENTGYASGSDLTGGVVLKTTNGGTSWTKLYSTGIVGEYVWKLQRLASNTQIMFGSVESVAPLNGKLIKSVDGGVNWVSKEVPDSDIQAVGFLTENHGWMGGHHTGFLETFDSGNTWIDTGLGISLNRIQFLGDNLAYCSGNHIYKFSDENLSISETAKPKVHDLDVKVHPNPLRNNLDFTVDFPKANHLIISIFDTQGKLVKMLQKETISVPGKKEYSFPFPYKAGAYFLSLHHDIGAQSVKLIKK</sequence>